<evidence type="ECO:0000313" key="2">
    <source>
        <dbReference type="EMBL" id="SHL63144.1"/>
    </source>
</evidence>
<reference evidence="2 3" key="1">
    <citation type="submission" date="2016-11" db="EMBL/GenBank/DDBJ databases">
        <authorList>
            <person name="Jaros S."/>
            <person name="Januszkiewicz K."/>
            <person name="Wedrychowicz H."/>
        </authorList>
    </citation>
    <scope>NUCLEOTIDE SEQUENCE [LARGE SCALE GENOMIC DNA]</scope>
    <source>
        <strain evidence="2 3">DSM 29589</strain>
    </source>
</reference>
<proteinExistence type="predicted"/>
<evidence type="ECO:0000256" key="1">
    <source>
        <dbReference type="SAM" id="SignalP"/>
    </source>
</evidence>
<organism evidence="2 3">
    <name type="scientific">Roseovarius pacificus</name>
    <dbReference type="NCBI Taxonomy" id="337701"/>
    <lineage>
        <taxon>Bacteria</taxon>
        <taxon>Pseudomonadati</taxon>
        <taxon>Pseudomonadota</taxon>
        <taxon>Alphaproteobacteria</taxon>
        <taxon>Rhodobacterales</taxon>
        <taxon>Roseobacteraceae</taxon>
        <taxon>Roseovarius</taxon>
    </lineage>
</organism>
<keyword evidence="1" id="KW-0732">Signal</keyword>
<evidence type="ECO:0000313" key="3">
    <source>
        <dbReference type="Proteomes" id="UP000183974"/>
    </source>
</evidence>
<protein>
    <recommendedName>
        <fullName evidence="4">Cytochrome c domain-containing protein</fullName>
    </recommendedName>
</protein>
<dbReference type="EMBL" id="FRBR01000004">
    <property type="protein sequence ID" value="SHL63144.1"/>
    <property type="molecule type" value="Genomic_DNA"/>
</dbReference>
<keyword evidence="3" id="KW-1185">Reference proteome</keyword>
<dbReference type="AlphaFoldDB" id="A0A1M7C7F9"/>
<dbReference type="RefSeq" id="WP_143163181.1">
    <property type="nucleotide sequence ID" value="NZ_BMLR01000004.1"/>
</dbReference>
<dbReference type="STRING" id="337701.SAMN05444398_104137"/>
<gene>
    <name evidence="2" type="ORF">SAMN05444398_104137</name>
</gene>
<accession>A0A1M7C7F9</accession>
<evidence type="ECO:0008006" key="4">
    <source>
        <dbReference type="Google" id="ProtNLM"/>
    </source>
</evidence>
<feature type="signal peptide" evidence="1">
    <location>
        <begin position="1"/>
        <end position="21"/>
    </location>
</feature>
<feature type="chain" id="PRO_5012974816" description="Cytochrome c domain-containing protein" evidence="1">
    <location>
        <begin position="22"/>
        <end position="168"/>
    </location>
</feature>
<dbReference type="Proteomes" id="UP000183974">
    <property type="component" value="Unassembled WGS sequence"/>
</dbReference>
<name>A0A1M7C7F9_9RHOB</name>
<dbReference type="OrthoDB" id="7303372at2"/>
<sequence length="168" mass="18849">MTRHILFSALLTVLAALPQLAAAQSAEALDFHARFEERCFSCHGHAGPFVRDHLQIDDTGAIVTENGQSVDALLDRHAGGLNETEKPLFLSVFRKQIETGGLFRDKCIICHDRAYELARLKLILRDGQVMGRYSDRDIGTFLLNHGRLTPEEAELMTDVFFALLQGRR</sequence>